<comment type="caution">
    <text evidence="5">The sequence shown here is derived from an EMBL/GenBank/DDBJ whole genome shotgun (WGS) entry which is preliminary data.</text>
</comment>
<evidence type="ECO:0000256" key="3">
    <source>
        <dbReference type="SAM" id="Phobius"/>
    </source>
</evidence>
<feature type="transmembrane region" description="Helical" evidence="3">
    <location>
        <begin position="12"/>
        <end position="33"/>
    </location>
</feature>
<dbReference type="GO" id="GO:0016787">
    <property type="term" value="F:hydrolase activity"/>
    <property type="evidence" value="ECO:0007669"/>
    <property type="project" value="UniProtKB-KW"/>
</dbReference>
<dbReference type="InterPro" id="IPR050491">
    <property type="entry name" value="AmpC-like"/>
</dbReference>
<dbReference type="RefSeq" id="WP_137606103.1">
    <property type="nucleotide sequence ID" value="NZ_BJDH01000001.1"/>
</dbReference>
<dbReference type="SUPFAM" id="SSF56601">
    <property type="entry name" value="beta-lactamase/transpeptidase-like"/>
    <property type="match status" value="1"/>
</dbReference>
<keyword evidence="3" id="KW-1133">Transmembrane helix</keyword>
<dbReference type="InterPro" id="IPR012338">
    <property type="entry name" value="Beta-lactam/transpept-like"/>
</dbReference>
<dbReference type="PANTHER" id="PTHR46825:SF11">
    <property type="entry name" value="PENICILLIN-BINDING PROTEIN 4"/>
    <property type="match status" value="1"/>
</dbReference>
<protein>
    <submittedName>
        <fullName evidence="5">Serine hydrolase domain-containing protein</fullName>
        <ecNumber evidence="5">3.-.-.-</ecNumber>
    </submittedName>
</protein>
<accession>A0ABW1UE63</accession>
<dbReference type="EMBL" id="JBHSSB010000014">
    <property type="protein sequence ID" value="MFC6294358.1"/>
    <property type="molecule type" value="Genomic_DNA"/>
</dbReference>
<keyword evidence="2 3" id="KW-0472">Membrane</keyword>
<dbReference type="Pfam" id="PF00144">
    <property type="entry name" value="Beta-lactamase"/>
    <property type="match status" value="1"/>
</dbReference>
<dbReference type="InterPro" id="IPR001466">
    <property type="entry name" value="Beta-lactam-related"/>
</dbReference>
<feature type="domain" description="Beta-lactamase-related" evidence="4">
    <location>
        <begin position="71"/>
        <end position="362"/>
    </location>
</feature>
<keyword evidence="3" id="KW-0812">Transmembrane</keyword>
<proteinExistence type="predicted"/>
<sequence length="393" mass="43193">MHYHRPNWLRRLILVATLLVGLGVIVLITTDLLQSTDRPEKAAPTTVVAKTKPATTKTAVKKGLSTVVKNQALDHYMTNLNFSGTVVVVREGRVMLRKGYGLRNREKKLPNEVATPYYIGSAQKAIIATAILQLQDAGKLKVDAPISTYLPNFPNGHNIKLRNFLTHTSGIVGHAETDDAITPTALVEDIEKRGIRSQPGRWRYLDSNYTVLAYLVEKISGQSLMSYLEKHIFKPAGIDSSGNYKTFDQVANHSTGYKIKNGQYTIPALPDLSQLFGCGNLYMTADDMYRFDHALMTDKLISKAARKDMLTAGSSSTYGMGFYVNPASYSNHGVLNGWNLVNNFSRSGGTYIVVMSNVQNGVKSLGKVASDIYGILDKPTTPASTKPATLSRR</sequence>
<gene>
    <name evidence="5" type="ORF">ACFQH1_03995</name>
</gene>
<dbReference type="PANTHER" id="PTHR46825">
    <property type="entry name" value="D-ALANYL-D-ALANINE-CARBOXYPEPTIDASE/ENDOPEPTIDASE AMPH"/>
    <property type="match status" value="1"/>
</dbReference>
<reference evidence="6" key="1">
    <citation type="journal article" date="2019" name="Int. J. Syst. Evol. Microbiol.">
        <title>The Global Catalogue of Microorganisms (GCM) 10K type strain sequencing project: providing services to taxonomists for standard genome sequencing and annotation.</title>
        <authorList>
            <consortium name="The Broad Institute Genomics Platform"/>
            <consortium name="The Broad Institute Genome Sequencing Center for Infectious Disease"/>
            <person name="Wu L."/>
            <person name="Ma J."/>
        </authorList>
    </citation>
    <scope>NUCLEOTIDE SEQUENCE [LARGE SCALE GENOMIC DNA]</scope>
    <source>
        <strain evidence="6">CCM 8934</strain>
    </source>
</reference>
<name>A0ABW1UE63_9LACO</name>
<organism evidence="5 6">
    <name type="scientific">Lactiplantibacillus daoliensis</name>
    <dbReference type="NCBI Taxonomy" id="2559916"/>
    <lineage>
        <taxon>Bacteria</taxon>
        <taxon>Bacillati</taxon>
        <taxon>Bacillota</taxon>
        <taxon>Bacilli</taxon>
        <taxon>Lactobacillales</taxon>
        <taxon>Lactobacillaceae</taxon>
        <taxon>Lactiplantibacillus</taxon>
    </lineage>
</organism>
<dbReference type="Gene3D" id="3.40.710.10">
    <property type="entry name" value="DD-peptidase/beta-lactamase superfamily"/>
    <property type="match status" value="1"/>
</dbReference>
<evidence type="ECO:0000259" key="4">
    <source>
        <dbReference type="Pfam" id="PF00144"/>
    </source>
</evidence>
<evidence type="ECO:0000256" key="1">
    <source>
        <dbReference type="ARBA" id="ARBA00004370"/>
    </source>
</evidence>
<evidence type="ECO:0000313" key="6">
    <source>
        <dbReference type="Proteomes" id="UP001596227"/>
    </source>
</evidence>
<comment type="subcellular location">
    <subcellularLocation>
        <location evidence="1">Membrane</location>
    </subcellularLocation>
</comment>
<keyword evidence="5" id="KW-0378">Hydrolase</keyword>
<dbReference type="EC" id="3.-.-.-" evidence="5"/>
<evidence type="ECO:0000256" key="2">
    <source>
        <dbReference type="ARBA" id="ARBA00023136"/>
    </source>
</evidence>
<evidence type="ECO:0000313" key="5">
    <source>
        <dbReference type="EMBL" id="MFC6294358.1"/>
    </source>
</evidence>
<keyword evidence="6" id="KW-1185">Reference proteome</keyword>
<dbReference type="Proteomes" id="UP001596227">
    <property type="component" value="Unassembled WGS sequence"/>
</dbReference>